<dbReference type="GO" id="GO:0045271">
    <property type="term" value="C:respiratory chain complex I"/>
    <property type="evidence" value="ECO:0007669"/>
    <property type="project" value="InterPro"/>
</dbReference>
<protein>
    <recommendedName>
        <fullName evidence="5">NADH dehydrogenase [ubiquinone] 1 subunit C1, mitochondrial</fullName>
    </recommendedName>
    <alternativeName>
        <fullName evidence="15">Complex I-KFYI</fullName>
    </alternativeName>
    <alternativeName>
        <fullName evidence="16">NADH-ubiquinone oxidoreductase KFYI subunit</fullName>
    </alternativeName>
</protein>
<dbReference type="STRING" id="48701.ENSPMEP00000003390"/>
<evidence type="ECO:0000256" key="9">
    <source>
        <dbReference type="ARBA" id="ARBA00022792"/>
    </source>
</evidence>
<evidence type="ECO:0000256" key="5">
    <source>
        <dbReference type="ARBA" id="ARBA00016767"/>
    </source>
</evidence>
<dbReference type="Pfam" id="PF15088">
    <property type="entry name" value="NADH_dh_m_C1"/>
    <property type="match status" value="1"/>
</dbReference>
<dbReference type="PANTHER" id="PTHR17097:SF0">
    <property type="entry name" value="NADH DEHYDROGENASE [UBIQUINONE] 1 SUBUNIT C1, MITOCHONDRIAL"/>
    <property type="match status" value="1"/>
</dbReference>
<comment type="similarity">
    <text evidence="3">Belongs to the complex I NDUFC1 subunit family.</text>
</comment>
<reference evidence="17" key="1">
    <citation type="submission" date="2025-08" db="UniProtKB">
        <authorList>
            <consortium name="Ensembl"/>
        </authorList>
    </citation>
    <scope>IDENTIFICATION</scope>
</reference>
<evidence type="ECO:0000256" key="11">
    <source>
        <dbReference type="ARBA" id="ARBA00022982"/>
    </source>
</evidence>
<dbReference type="AlphaFoldDB" id="A0A3B3WKS0"/>
<dbReference type="PANTHER" id="PTHR17097">
    <property type="entry name" value="NADH-UBIQUINONE OXIDOREDUCTASE KFYI SUBUNIT"/>
    <property type="match status" value="1"/>
</dbReference>
<dbReference type="Proteomes" id="UP000261480">
    <property type="component" value="Unplaced"/>
</dbReference>
<keyword evidence="6" id="KW-0813">Transport</keyword>
<keyword evidence="8" id="KW-0812">Transmembrane</keyword>
<keyword evidence="14" id="KW-0472">Membrane</keyword>
<evidence type="ECO:0000256" key="14">
    <source>
        <dbReference type="ARBA" id="ARBA00023136"/>
    </source>
</evidence>
<evidence type="ECO:0000256" key="7">
    <source>
        <dbReference type="ARBA" id="ARBA00022660"/>
    </source>
</evidence>
<dbReference type="Ensembl" id="ENSPMET00000010958.1">
    <property type="protein sequence ID" value="ENSPMEP00000003390.1"/>
    <property type="gene ID" value="ENSPMEG00000004495.1"/>
</dbReference>
<evidence type="ECO:0000256" key="2">
    <source>
        <dbReference type="ARBA" id="ARBA00004434"/>
    </source>
</evidence>
<comment type="function">
    <text evidence="1">Accessory subunit of the mitochondrial membrane respiratory chain NADH dehydrogenase (Complex I), that is believed not to be involved in catalysis. Complex I functions in the transfer of electrons from NADH to the respiratory chain. The immediate electron acceptor for the enzyme is believed to be ubiquinone.</text>
</comment>
<name>A0A3B3WKS0_9TELE</name>
<evidence type="ECO:0000256" key="8">
    <source>
        <dbReference type="ARBA" id="ARBA00022692"/>
    </source>
</evidence>
<evidence type="ECO:0000256" key="1">
    <source>
        <dbReference type="ARBA" id="ARBA00003195"/>
    </source>
</evidence>
<evidence type="ECO:0000256" key="13">
    <source>
        <dbReference type="ARBA" id="ARBA00023128"/>
    </source>
</evidence>
<keyword evidence="9" id="KW-0999">Mitochondrion inner membrane</keyword>
<evidence type="ECO:0000256" key="15">
    <source>
        <dbReference type="ARBA" id="ARBA00030166"/>
    </source>
</evidence>
<evidence type="ECO:0000256" key="3">
    <source>
        <dbReference type="ARBA" id="ARBA00008713"/>
    </source>
</evidence>
<keyword evidence="13" id="KW-0496">Mitochondrion</keyword>
<comment type="subunit">
    <text evidence="4">Complex I is composed of 45 different subunits.</text>
</comment>
<comment type="subcellular location">
    <subcellularLocation>
        <location evidence="2">Mitochondrion inner membrane</location>
        <topology evidence="2">Single-pass membrane protein</topology>
    </subcellularLocation>
</comment>
<organism evidence="17 18">
    <name type="scientific">Poecilia mexicana</name>
    <dbReference type="NCBI Taxonomy" id="48701"/>
    <lineage>
        <taxon>Eukaryota</taxon>
        <taxon>Metazoa</taxon>
        <taxon>Chordata</taxon>
        <taxon>Craniata</taxon>
        <taxon>Vertebrata</taxon>
        <taxon>Euteleostomi</taxon>
        <taxon>Actinopterygii</taxon>
        <taxon>Neopterygii</taxon>
        <taxon>Teleostei</taxon>
        <taxon>Neoteleostei</taxon>
        <taxon>Acanthomorphata</taxon>
        <taxon>Ovalentaria</taxon>
        <taxon>Atherinomorphae</taxon>
        <taxon>Cyprinodontiformes</taxon>
        <taxon>Poeciliidae</taxon>
        <taxon>Poeciliinae</taxon>
        <taxon>Poecilia</taxon>
    </lineage>
</organism>
<evidence type="ECO:0000256" key="12">
    <source>
        <dbReference type="ARBA" id="ARBA00022989"/>
    </source>
</evidence>
<keyword evidence="12" id="KW-1133">Transmembrane helix</keyword>
<evidence type="ECO:0000256" key="4">
    <source>
        <dbReference type="ARBA" id="ARBA00011533"/>
    </source>
</evidence>
<keyword evidence="7" id="KW-0679">Respiratory chain</keyword>
<accession>A0A3B3WKS0</accession>
<dbReference type="InterPro" id="IPR026192">
    <property type="entry name" value="NDUFC1"/>
</dbReference>
<evidence type="ECO:0000313" key="17">
    <source>
        <dbReference type="Ensembl" id="ENSPMEP00000003390.1"/>
    </source>
</evidence>
<keyword evidence="10" id="KW-0809">Transit peptide</keyword>
<reference evidence="17" key="2">
    <citation type="submission" date="2025-09" db="UniProtKB">
        <authorList>
            <consortium name="Ensembl"/>
        </authorList>
    </citation>
    <scope>IDENTIFICATION</scope>
</reference>
<evidence type="ECO:0000313" key="18">
    <source>
        <dbReference type="Proteomes" id="UP000261480"/>
    </source>
</evidence>
<proteinExistence type="inferred from homology"/>
<evidence type="ECO:0000256" key="10">
    <source>
        <dbReference type="ARBA" id="ARBA00022946"/>
    </source>
</evidence>
<evidence type="ECO:0000256" key="16">
    <source>
        <dbReference type="ARBA" id="ARBA00032841"/>
    </source>
</evidence>
<evidence type="ECO:0000256" key="6">
    <source>
        <dbReference type="ARBA" id="ARBA00022448"/>
    </source>
</evidence>
<dbReference type="GO" id="GO:0005743">
    <property type="term" value="C:mitochondrial inner membrane"/>
    <property type="evidence" value="ECO:0007669"/>
    <property type="project" value="UniProtKB-SubCell"/>
</dbReference>
<keyword evidence="18" id="KW-1185">Reference proteome</keyword>
<sequence length="128" mass="14021">MSAIPNKIFQMFIKPLPSLFEFSALYESGLPGFEIHRAVDSHSQAGGIKPSTEAAVSAKMTFSRLLSRAVLNNRAGSRSAFTSSKTDTANPNWLQVGLAFGTSAFIWGLLFKQHSTDVHEYEVKKGLQ</sequence>
<keyword evidence="11" id="KW-0249">Electron transport</keyword>